<dbReference type="GO" id="GO:0008757">
    <property type="term" value="F:S-adenosylmethionine-dependent methyltransferase activity"/>
    <property type="evidence" value="ECO:0007669"/>
    <property type="project" value="InterPro"/>
</dbReference>
<dbReference type="Proteomes" id="UP000470772">
    <property type="component" value="Unassembled WGS sequence"/>
</dbReference>
<dbReference type="GO" id="GO:0032259">
    <property type="term" value="P:methylation"/>
    <property type="evidence" value="ECO:0007669"/>
    <property type="project" value="UniProtKB-KW"/>
</dbReference>
<dbReference type="CDD" id="cd02440">
    <property type="entry name" value="AdoMet_MTases"/>
    <property type="match status" value="1"/>
</dbReference>
<accession>A0A6A9QHU5</accession>
<dbReference type="AlphaFoldDB" id="A0A6A9QHU5"/>
<keyword evidence="3" id="KW-1185">Reference proteome</keyword>
<reference evidence="2 3" key="1">
    <citation type="submission" date="2019-10" db="EMBL/GenBank/DDBJ databases">
        <title>Sequencing and Assembly of Multiple Reported Metal-Biooxidizing Members of the Extremely Thermoacidophilic Archaeal Family Sulfolobaceae.</title>
        <authorList>
            <person name="Counts J.A."/>
            <person name="Kelly R.M."/>
        </authorList>
    </citation>
    <scope>NUCLEOTIDE SEQUENCE [LARGE SCALE GENOMIC DNA]</scope>
    <source>
        <strain evidence="2 3">DSM 6482</strain>
    </source>
</reference>
<feature type="domain" description="Methyltransferase type 11" evidence="1">
    <location>
        <begin position="36"/>
        <end position="121"/>
    </location>
</feature>
<dbReference type="InterPro" id="IPR029063">
    <property type="entry name" value="SAM-dependent_MTases_sf"/>
</dbReference>
<dbReference type="RefSeq" id="WP_054838078.1">
    <property type="nucleotide sequence ID" value="NZ_BBBY01000005.1"/>
</dbReference>
<sequence>MNWETKRKLVEAYNKITYRRKPFLRILDFSPEPPLLDVGCGGGQNCKILREVICLDISVKQLTDAREHGCNFLVNADMEFLPFRDESFSTLLYMASLHHLDDTKTAIHEAKRVLKEGGMIMATIWSSNVRMSFVKSTSSGERYFRLYYPGELKEEMEISGFETIHDEEFERLSNLNEFYVGRKRRESKSI</sequence>
<dbReference type="Gene3D" id="3.40.50.150">
    <property type="entry name" value="Vaccinia Virus protein VP39"/>
    <property type="match status" value="1"/>
</dbReference>
<proteinExistence type="predicted"/>
<evidence type="ECO:0000313" key="2">
    <source>
        <dbReference type="EMBL" id="MUN28264.1"/>
    </source>
</evidence>
<dbReference type="PANTHER" id="PTHR43591">
    <property type="entry name" value="METHYLTRANSFERASE"/>
    <property type="match status" value="1"/>
</dbReference>
<dbReference type="EMBL" id="WGGD01000005">
    <property type="protein sequence ID" value="MUN28264.1"/>
    <property type="molecule type" value="Genomic_DNA"/>
</dbReference>
<keyword evidence="2" id="KW-0808">Transferase</keyword>
<dbReference type="SUPFAM" id="SSF53335">
    <property type="entry name" value="S-adenosyl-L-methionine-dependent methyltransferases"/>
    <property type="match status" value="1"/>
</dbReference>
<dbReference type="InterPro" id="IPR013216">
    <property type="entry name" value="Methyltransf_11"/>
</dbReference>
<keyword evidence="2" id="KW-0489">Methyltransferase</keyword>
<comment type="caution">
    <text evidence="2">The sequence shown here is derived from an EMBL/GenBank/DDBJ whole genome shotgun (WGS) entry which is preliminary data.</text>
</comment>
<protein>
    <submittedName>
        <fullName evidence="2">Methyltransferase domain-containing protein</fullName>
    </submittedName>
</protein>
<gene>
    <name evidence="2" type="ORF">GC250_01995</name>
</gene>
<evidence type="ECO:0000259" key="1">
    <source>
        <dbReference type="Pfam" id="PF08241"/>
    </source>
</evidence>
<evidence type="ECO:0000313" key="3">
    <source>
        <dbReference type="Proteomes" id="UP000470772"/>
    </source>
</evidence>
<organism evidence="2 3">
    <name type="scientific">Sulfuracidifex metallicus DSM 6482 = JCM 9184</name>
    <dbReference type="NCBI Taxonomy" id="523847"/>
    <lineage>
        <taxon>Archaea</taxon>
        <taxon>Thermoproteota</taxon>
        <taxon>Thermoprotei</taxon>
        <taxon>Sulfolobales</taxon>
        <taxon>Sulfolobaceae</taxon>
        <taxon>Sulfuracidifex</taxon>
    </lineage>
</organism>
<name>A0A6A9QHU5_SULME</name>
<dbReference type="Pfam" id="PF08241">
    <property type="entry name" value="Methyltransf_11"/>
    <property type="match status" value="1"/>
</dbReference>
<dbReference type="OrthoDB" id="18536at2157"/>